<organism evidence="2 3">
    <name type="scientific">Christiangramia lutea</name>
    <dbReference type="NCBI Taxonomy" id="1607951"/>
    <lineage>
        <taxon>Bacteria</taxon>
        <taxon>Pseudomonadati</taxon>
        <taxon>Bacteroidota</taxon>
        <taxon>Flavobacteriia</taxon>
        <taxon>Flavobacteriales</taxon>
        <taxon>Flavobacteriaceae</taxon>
        <taxon>Christiangramia</taxon>
    </lineage>
</organism>
<reference evidence="2" key="1">
    <citation type="submission" date="2022-03" db="EMBL/GenBank/DDBJ databases">
        <title>Gramella crocea sp. nov., isolated from activated sludge of a seafood processing plant.</title>
        <authorList>
            <person name="Zhang X."/>
        </authorList>
    </citation>
    <scope>NUCLEOTIDE SEQUENCE</scope>
    <source>
        <strain evidence="2">YJ019</strain>
    </source>
</reference>
<keyword evidence="1" id="KW-0812">Transmembrane</keyword>
<name>A0A9X1V5B8_9FLAO</name>
<accession>A0A9X1V5B8</accession>
<gene>
    <name evidence="2" type="ORF">ML462_15360</name>
</gene>
<keyword evidence="3" id="KW-1185">Reference proteome</keyword>
<feature type="transmembrane region" description="Helical" evidence="1">
    <location>
        <begin position="35"/>
        <end position="53"/>
    </location>
</feature>
<proteinExistence type="predicted"/>
<comment type="caution">
    <text evidence="2">The sequence shown here is derived from an EMBL/GenBank/DDBJ whole genome shotgun (WGS) entry which is preliminary data.</text>
</comment>
<dbReference type="AlphaFoldDB" id="A0A9X1V5B8"/>
<evidence type="ECO:0000313" key="3">
    <source>
        <dbReference type="Proteomes" id="UP001139226"/>
    </source>
</evidence>
<dbReference type="EMBL" id="JAKVTV010000007">
    <property type="protein sequence ID" value="MCH4824550.1"/>
    <property type="molecule type" value="Genomic_DNA"/>
</dbReference>
<keyword evidence="1" id="KW-1133">Transmembrane helix</keyword>
<evidence type="ECO:0000313" key="2">
    <source>
        <dbReference type="EMBL" id="MCH4824550.1"/>
    </source>
</evidence>
<keyword evidence="1" id="KW-0472">Membrane</keyword>
<sequence length="127" mass="15277">MEIKYTKKRLTSYLALGVLMFLMGIFTIYEDSFSIYSYLWFTLGALYLLTTYYERKNQYITIDNDKLIKHSIFKKTIDVNDIKKIRKYVSIYKIETSDKNLKINKDIIEAESLYKLEDYFKKLNIKS</sequence>
<feature type="transmembrane region" description="Helical" evidence="1">
    <location>
        <begin position="12"/>
        <end position="29"/>
    </location>
</feature>
<evidence type="ECO:0000256" key="1">
    <source>
        <dbReference type="SAM" id="Phobius"/>
    </source>
</evidence>
<protein>
    <submittedName>
        <fullName evidence="2">Uncharacterized protein</fullName>
    </submittedName>
</protein>
<dbReference type="Proteomes" id="UP001139226">
    <property type="component" value="Unassembled WGS sequence"/>
</dbReference>
<dbReference type="RefSeq" id="WP_240714718.1">
    <property type="nucleotide sequence ID" value="NZ_JAKVTV010000007.1"/>
</dbReference>